<keyword evidence="2" id="KW-0413">Isomerase</keyword>
<evidence type="ECO:0000256" key="1">
    <source>
        <dbReference type="ARBA" id="ARBA00007529"/>
    </source>
</evidence>
<comment type="caution">
    <text evidence="4">The sequence shown here is derived from an EMBL/GenBank/DDBJ whole genome shotgun (WGS) entry which is preliminary data.</text>
</comment>
<dbReference type="Pfam" id="PF05544">
    <property type="entry name" value="Pro_racemase"/>
    <property type="match status" value="1"/>
</dbReference>
<dbReference type="PANTHER" id="PTHR33442">
    <property type="entry name" value="TRANS-3-HYDROXY-L-PROLINE DEHYDRATASE"/>
    <property type="match status" value="1"/>
</dbReference>
<dbReference type="SFLD" id="SFLDS00028">
    <property type="entry name" value="Proline_Racemase"/>
    <property type="match status" value="1"/>
</dbReference>
<dbReference type="GO" id="GO:0050346">
    <property type="term" value="F:trans-L-3-hydroxyproline dehydratase activity"/>
    <property type="evidence" value="ECO:0007669"/>
    <property type="project" value="UniProtKB-ARBA"/>
</dbReference>
<dbReference type="GO" id="GO:0047580">
    <property type="term" value="F:4-hydroxyproline epimerase activity"/>
    <property type="evidence" value="ECO:0007669"/>
    <property type="project" value="TreeGrafter"/>
</dbReference>
<organism evidence="4 5">
    <name type="scientific">Lichenifustis flavocetrariae</name>
    <dbReference type="NCBI Taxonomy" id="2949735"/>
    <lineage>
        <taxon>Bacteria</taxon>
        <taxon>Pseudomonadati</taxon>
        <taxon>Pseudomonadota</taxon>
        <taxon>Alphaproteobacteria</taxon>
        <taxon>Hyphomicrobiales</taxon>
        <taxon>Lichenihabitantaceae</taxon>
        <taxon>Lichenifustis</taxon>
    </lineage>
</organism>
<dbReference type="PIRSF" id="PIRSF029792">
    <property type="entry name" value="Pro_racemase"/>
    <property type="match status" value="1"/>
</dbReference>
<dbReference type="RefSeq" id="WP_282587873.1">
    <property type="nucleotide sequence ID" value="NZ_JAMOIM010000027.1"/>
</dbReference>
<gene>
    <name evidence="4" type="ORF">M8523_26295</name>
</gene>
<evidence type="ECO:0000313" key="4">
    <source>
        <dbReference type="EMBL" id="MCW6511494.1"/>
    </source>
</evidence>
<sequence length="344" mass="37169">MRFSRMITVVGAHACGELNEVITGGVRDVPGKTMFEKMQYVEKHADYLRQFLLNEPRGKVNQCVNLVLPPTDPRADAGFVIIEADYYVPMSGTNTICTVTALLETGMIPMQEPITKLTLEAPAGLVPVTAECRDGKCVSVTFDNVPAFVFTLDHEVDVPGLGRIKVDVAYGGMIYCLVDAESLGFAIDNSEAAKLVEVGERIKRAAAVQIPCVHPDNPEIHTINQTLFASPLQTTPDGKRSRNTVIVSPGRHDRSPCGTGTSARLAVLHARGQLAEGETFVHESLIGTEFIGRIRGTTEVGGKPAILPTITGKGWITAFHQYVLDPSDPFPLGFRVGDTWPASA</sequence>
<protein>
    <submittedName>
        <fullName evidence="4">Proline racemase family protein</fullName>
    </submittedName>
</protein>
<proteinExistence type="inferred from homology"/>
<dbReference type="AlphaFoldDB" id="A0AA42CLD3"/>
<dbReference type="FunFam" id="3.10.310.10:FF:000005">
    <property type="entry name" value="Proline racemase"/>
    <property type="match status" value="1"/>
</dbReference>
<accession>A0AA42CLD3</accession>
<feature type="active site" description="Proton donor" evidence="3">
    <location>
        <position position="257"/>
    </location>
</feature>
<evidence type="ECO:0000313" key="5">
    <source>
        <dbReference type="Proteomes" id="UP001165667"/>
    </source>
</evidence>
<dbReference type="InterPro" id="IPR008794">
    <property type="entry name" value="Pro_racemase_fam"/>
</dbReference>
<dbReference type="PANTHER" id="PTHR33442:SF5">
    <property type="entry name" value="BIFUNCTIONAL TRANS-3-HYDROXY-L-PROLINE DEHYDRATASE_2-EPIMERASE"/>
    <property type="match status" value="1"/>
</dbReference>
<reference evidence="4" key="1">
    <citation type="submission" date="2022-05" db="EMBL/GenBank/DDBJ databases">
        <authorList>
            <person name="Pankratov T."/>
        </authorList>
    </citation>
    <scope>NUCLEOTIDE SEQUENCE</scope>
    <source>
        <strain evidence="4">BP6-180914</strain>
    </source>
</reference>
<name>A0AA42CLD3_9HYPH</name>
<keyword evidence="5" id="KW-1185">Reference proteome</keyword>
<evidence type="ECO:0000256" key="3">
    <source>
        <dbReference type="PIRSR" id="PIRSR029792-1"/>
    </source>
</evidence>
<dbReference type="Gene3D" id="3.10.310.10">
    <property type="entry name" value="Diaminopimelate Epimerase, Chain A, domain 1"/>
    <property type="match status" value="2"/>
</dbReference>
<feature type="active site" description="Proton acceptor" evidence="3">
    <location>
        <position position="91"/>
    </location>
</feature>
<evidence type="ECO:0000256" key="2">
    <source>
        <dbReference type="ARBA" id="ARBA00023235"/>
    </source>
</evidence>
<dbReference type="Proteomes" id="UP001165667">
    <property type="component" value="Unassembled WGS sequence"/>
</dbReference>
<dbReference type="SUPFAM" id="SSF54506">
    <property type="entry name" value="Diaminopimelate epimerase-like"/>
    <property type="match status" value="1"/>
</dbReference>
<comment type="similarity">
    <text evidence="1">Belongs to the proline racemase family.</text>
</comment>
<dbReference type="EMBL" id="JAMOIM010000027">
    <property type="protein sequence ID" value="MCW6511494.1"/>
    <property type="molecule type" value="Genomic_DNA"/>
</dbReference>